<name>A0A849A9N3_9ACTN</name>
<keyword evidence="5" id="KW-0597">Phosphoprotein</keyword>
<dbReference type="Gene3D" id="3.30.565.10">
    <property type="entry name" value="Histidine kinase-like ATPase, C-terminal domain"/>
    <property type="match status" value="1"/>
</dbReference>
<dbReference type="GO" id="GO:0005886">
    <property type="term" value="C:plasma membrane"/>
    <property type="evidence" value="ECO:0007669"/>
    <property type="project" value="UniProtKB-SubCell"/>
</dbReference>
<feature type="domain" description="HAMP" evidence="18">
    <location>
        <begin position="256"/>
        <end position="308"/>
    </location>
</feature>
<evidence type="ECO:0000256" key="11">
    <source>
        <dbReference type="ARBA" id="ARBA00022989"/>
    </source>
</evidence>
<dbReference type="EC" id="2.7.13.3" evidence="3"/>
<keyword evidence="20" id="KW-1185">Reference proteome</keyword>
<keyword evidence="11 16" id="KW-1133">Transmembrane helix</keyword>
<dbReference type="EMBL" id="JABEND010000007">
    <property type="protein sequence ID" value="NNG36677.1"/>
    <property type="molecule type" value="Genomic_DNA"/>
</dbReference>
<keyword evidence="8" id="KW-0547">Nucleotide-binding</keyword>
<dbReference type="AlphaFoldDB" id="A0A849A9N3"/>
<sequence>MTSAGPPPESAPDPAGTPAALPAWQRAIQQRALRRRAWLGRFADAIASAVRFWGRSLRLRVLVLTAVLSSLVVLGLGFVLQQQIVEGLLRSKIDAAVAETRNAAVRVGDQLATVDPDREALRLALNRAQQDIGQPTADPNSDAQTSAAGVFQPVIIATTTPDVDAGQVRYVPADLQASVSAGNVARQYISTTVGGVSRPALAVGAPVATSTEVFGVYLIFPLTSEQATVAVVQRTLLLGGLALALAMTVIATLVAFQVVRPVRQAARVAERVAAGALDERMPVRGAIELTTMARSFNGMAEAIRAQIRQLEEFGRLQRRFTSDVSHELRTPVTTVRMAADLLYADRDEFPPHLARATELLVDELDRFEGLLGDLLEISRHDAGMAELNAERIDIRTHVNASVEAMRPLADKAGVQVRIVAPDRPVVAEVDSRRLERILRNLVGNAIDHAEGQPVTVQVGQDDQAVAVTVTDTGVGLKPGEATLVFHRFWRADPSRQRQTGGTGLGLAISLEDARLHGGWLQAYGLAGVGARFRLTLPKEPGTLLPASPLPLDFSAPAADAKAAGRSLRGAGAAANGAQGPVNGAAASHVRPGGESGEDQQPAGLGRAAGTTLRGGADDAH</sequence>
<keyword evidence="13 16" id="KW-0472">Membrane</keyword>
<feature type="compositionally biased region" description="Low complexity" evidence="15">
    <location>
        <begin position="602"/>
        <end position="614"/>
    </location>
</feature>
<dbReference type="InterPro" id="IPR036097">
    <property type="entry name" value="HisK_dim/P_sf"/>
</dbReference>
<evidence type="ECO:0000259" key="18">
    <source>
        <dbReference type="PROSITE" id="PS50885"/>
    </source>
</evidence>
<dbReference type="SUPFAM" id="SSF158472">
    <property type="entry name" value="HAMP domain-like"/>
    <property type="match status" value="1"/>
</dbReference>
<comment type="subcellular location">
    <subcellularLocation>
        <location evidence="2">Cell membrane</location>
        <topology evidence="2">Multi-pass membrane protein</topology>
    </subcellularLocation>
</comment>
<evidence type="ECO:0000256" key="15">
    <source>
        <dbReference type="SAM" id="MobiDB-lite"/>
    </source>
</evidence>
<evidence type="ECO:0000259" key="17">
    <source>
        <dbReference type="PROSITE" id="PS50109"/>
    </source>
</evidence>
<dbReference type="FunFam" id="1.10.287.130:FF:000010">
    <property type="entry name" value="Two-component sensor histidine kinase"/>
    <property type="match status" value="1"/>
</dbReference>
<evidence type="ECO:0000256" key="2">
    <source>
        <dbReference type="ARBA" id="ARBA00004651"/>
    </source>
</evidence>
<evidence type="ECO:0000256" key="8">
    <source>
        <dbReference type="ARBA" id="ARBA00022741"/>
    </source>
</evidence>
<evidence type="ECO:0000256" key="7">
    <source>
        <dbReference type="ARBA" id="ARBA00022692"/>
    </source>
</evidence>
<protein>
    <recommendedName>
        <fullName evidence="14">Sensor histidine kinase MtrB</fullName>
        <ecNumber evidence="3">2.7.13.3</ecNumber>
    </recommendedName>
</protein>
<evidence type="ECO:0000256" key="1">
    <source>
        <dbReference type="ARBA" id="ARBA00000085"/>
    </source>
</evidence>
<keyword evidence="4" id="KW-1003">Cell membrane</keyword>
<feature type="domain" description="Histidine kinase" evidence="17">
    <location>
        <begin position="323"/>
        <end position="540"/>
    </location>
</feature>
<organism evidence="19 20">
    <name type="scientific">Nakamurella aerolata</name>
    <dbReference type="NCBI Taxonomy" id="1656892"/>
    <lineage>
        <taxon>Bacteria</taxon>
        <taxon>Bacillati</taxon>
        <taxon>Actinomycetota</taxon>
        <taxon>Actinomycetes</taxon>
        <taxon>Nakamurellales</taxon>
        <taxon>Nakamurellaceae</taxon>
        <taxon>Nakamurella</taxon>
    </lineage>
</organism>
<dbReference type="InterPro" id="IPR003660">
    <property type="entry name" value="HAMP_dom"/>
</dbReference>
<evidence type="ECO:0000256" key="12">
    <source>
        <dbReference type="ARBA" id="ARBA00023012"/>
    </source>
</evidence>
<dbReference type="SMART" id="SM00388">
    <property type="entry name" value="HisKA"/>
    <property type="match status" value="1"/>
</dbReference>
<evidence type="ECO:0000256" key="9">
    <source>
        <dbReference type="ARBA" id="ARBA00022777"/>
    </source>
</evidence>
<keyword evidence="12" id="KW-0902">Two-component regulatory system</keyword>
<comment type="catalytic activity">
    <reaction evidence="1">
        <text>ATP + protein L-histidine = ADP + protein N-phospho-L-histidine.</text>
        <dbReference type="EC" id="2.7.13.3"/>
    </reaction>
</comment>
<comment type="caution">
    <text evidence="19">The sequence shown here is derived from an EMBL/GenBank/DDBJ whole genome shotgun (WGS) entry which is preliminary data.</text>
</comment>
<gene>
    <name evidence="19" type="ORF">HKD39_13345</name>
</gene>
<dbReference type="GO" id="GO:0000155">
    <property type="term" value="F:phosphorelay sensor kinase activity"/>
    <property type="evidence" value="ECO:0007669"/>
    <property type="project" value="InterPro"/>
</dbReference>
<dbReference type="PRINTS" id="PR00344">
    <property type="entry name" value="BCTRLSENSOR"/>
</dbReference>
<dbReference type="PANTHER" id="PTHR43547:SF2">
    <property type="entry name" value="HYBRID SIGNAL TRANSDUCTION HISTIDINE KINASE C"/>
    <property type="match status" value="1"/>
</dbReference>
<feature type="transmembrane region" description="Helical" evidence="16">
    <location>
        <begin position="236"/>
        <end position="259"/>
    </location>
</feature>
<evidence type="ECO:0000256" key="13">
    <source>
        <dbReference type="ARBA" id="ARBA00023136"/>
    </source>
</evidence>
<evidence type="ECO:0000256" key="4">
    <source>
        <dbReference type="ARBA" id="ARBA00022475"/>
    </source>
</evidence>
<dbReference type="InterPro" id="IPR036890">
    <property type="entry name" value="HATPase_C_sf"/>
</dbReference>
<evidence type="ECO:0000313" key="20">
    <source>
        <dbReference type="Proteomes" id="UP000562984"/>
    </source>
</evidence>
<dbReference type="Proteomes" id="UP000562984">
    <property type="component" value="Unassembled WGS sequence"/>
</dbReference>
<feature type="compositionally biased region" description="Low complexity" evidence="15">
    <location>
        <begin position="571"/>
        <end position="586"/>
    </location>
</feature>
<dbReference type="SUPFAM" id="SSF55874">
    <property type="entry name" value="ATPase domain of HSP90 chaperone/DNA topoisomerase II/histidine kinase"/>
    <property type="match status" value="1"/>
</dbReference>
<feature type="transmembrane region" description="Helical" evidence="16">
    <location>
        <begin position="61"/>
        <end position="80"/>
    </location>
</feature>
<dbReference type="CDD" id="cd06225">
    <property type="entry name" value="HAMP"/>
    <property type="match status" value="1"/>
</dbReference>
<dbReference type="SMART" id="SM00304">
    <property type="entry name" value="HAMP"/>
    <property type="match status" value="1"/>
</dbReference>
<dbReference type="InterPro" id="IPR004358">
    <property type="entry name" value="Sig_transdc_His_kin-like_C"/>
</dbReference>
<dbReference type="Pfam" id="PF02518">
    <property type="entry name" value="HATPase_c"/>
    <property type="match status" value="1"/>
</dbReference>
<dbReference type="InterPro" id="IPR047669">
    <property type="entry name" value="MtrAB_MtrB"/>
</dbReference>
<dbReference type="InterPro" id="IPR005467">
    <property type="entry name" value="His_kinase_dom"/>
</dbReference>
<dbReference type="PROSITE" id="PS50885">
    <property type="entry name" value="HAMP"/>
    <property type="match status" value="1"/>
</dbReference>
<evidence type="ECO:0000256" key="10">
    <source>
        <dbReference type="ARBA" id="ARBA00022840"/>
    </source>
</evidence>
<dbReference type="InterPro" id="IPR003594">
    <property type="entry name" value="HATPase_dom"/>
</dbReference>
<dbReference type="Pfam" id="PF00512">
    <property type="entry name" value="HisKA"/>
    <property type="match status" value="1"/>
</dbReference>
<evidence type="ECO:0000313" key="19">
    <source>
        <dbReference type="EMBL" id="NNG36677.1"/>
    </source>
</evidence>
<proteinExistence type="predicted"/>
<reference evidence="19 20" key="1">
    <citation type="submission" date="2020-05" db="EMBL/GenBank/DDBJ databases">
        <title>Nakamurella sp. DB0629 isolated from air conditioner.</title>
        <authorList>
            <person name="Kim D.H."/>
            <person name="Kim D.-U."/>
        </authorList>
    </citation>
    <scope>NUCLEOTIDE SEQUENCE [LARGE SCALE GENOMIC DNA]</scope>
    <source>
        <strain evidence="19 20">DB0629</strain>
    </source>
</reference>
<dbReference type="NCBIfam" id="NF040691">
    <property type="entry name" value="MtrAB_MtrB"/>
    <property type="match status" value="1"/>
</dbReference>
<dbReference type="RefSeq" id="WP_171200362.1">
    <property type="nucleotide sequence ID" value="NZ_JABEND010000007.1"/>
</dbReference>
<dbReference type="CDD" id="cd00075">
    <property type="entry name" value="HATPase"/>
    <property type="match status" value="1"/>
</dbReference>
<accession>A0A849A9N3</accession>
<keyword evidence="6" id="KW-0808">Transferase</keyword>
<evidence type="ECO:0000256" key="6">
    <source>
        <dbReference type="ARBA" id="ARBA00022679"/>
    </source>
</evidence>
<dbReference type="SUPFAM" id="SSF47384">
    <property type="entry name" value="Homodimeric domain of signal transducing histidine kinase"/>
    <property type="match status" value="1"/>
</dbReference>
<dbReference type="FunFam" id="3.30.565.10:FF:000013">
    <property type="entry name" value="Two-component sensor histidine kinase"/>
    <property type="match status" value="1"/>
</dbReference>
<dbReference type="PROSITE" id="PS50109">
    <property type="entry name" value="HIS_KIN"/>
    <property type="match status" value="1"/>
</dbReference>
<evidence type="ECO:0000256" key="16">
    <source>
        <dbReference type="SAM" id="Phobius"/>
    </source>
</evidence>
<dbReference type="Gene3D" id="1.10.287.130">
    <property type="match status" value="1"/>
</dbReference>
<dbReference type="GO" id="GO:0005524">
    <property type="term" value="F:ATP binding"/>
    <property type="evidence" value="ECO:0007669"/>
    <property type="project" value="UniProtKB-KW"/>
</dbReference>
<evidence type="ECO:0000256" key="14">
    <source>
        <dbReference type="ARBA" id="ARBA00035305"/>
    </source>
</evidence>
<dbReference type="PANTHER" id="PTHR43547">
    <property type="entry name" value="TWO-COMPONENT HISTIDINE KINASE"/>
    <property type="match status" value="1"/>
</dbReference>
<dbReference type="InterPro" id="IPR003661">
    <property type="entry name" value="HisK_dim/P_dom"/>
</dbReference>
<evidence type="ECO:0000256" key="3">
    <source>
        <dbReference type="ARBA" id="ARBA00012438"/>
    </source>
</evidence>
<dbReference type="CDD" id="cd00082">
    <property type="entry name" value="HisKA"/>
    <property type="match status" value="1"/>
</dbReference>
<keyword evidence="7 16" id="KW-0812">Transmembrane</keyword>
<evidence type="ECO:0000256" key="5">
    <source>
        <dbReference type="ARBA" id="ARBA00022553"/>
    </source>
</evidence>
<keyword evidence="9 19" id="KW-0418">Kinase</keyword>
<keyword evidence="10" id="KW-0067">ATP-binding</keyword>
<feature type="region of interest" description="Disordered" evidence="15">
    <location>
        <begin position="571"/>
        <end position="620"/>
    </location>
</feature>
<dbReference type="Pfam" id="PF00672">
    <property type="entry name" value="HAMP"/>
    <property type="match status" value="1"/>
</dbReference>
<dbReference type="SMART" id="SM00387">
    <property type="entry name" value="HATPase_c"/>
    <property type="match status" value="1"/>
</dbReference>
<dbReference type="Gene3D" id="6.10.340.10">
    <property type="match status" value="1"/>
</dbReference>